<gene>
    <name evidence="1" type="primary">Dgri\GH13906</name>
    <name evidence="1" type="ORF">Dgri_GH13906</name>
</gene>
<dbReference type="Proteomes" id="UP000001070">
    <property type="component" value="Unassembled WGS sequence"/>
</dbReference>
<protein>
    <submittedName>
        <fullName evidence="1">GH13906</fullName>
    </submittedName>
</protein>
<accession>B4K0A5</accession>
<dbReference type="InParanoid" id="B4K0A5"/>
<evidence type="ECO:0000313" key="1">
    <source>
        <dbReference type="EMBL" id="EDV94252.1"/>
    </source>
</evidence>
<proteinExistence type="predicted"/>
<evidence type="ECO:0000313" key="2">
    <source>
        <dbReference type="Proteomes" id="UP000001070"/>
    </source>
</evidence>
<organism evidence="2">
    <name type="scientific">Drosophila grimshawi</name>
    <name type="common">Hawaiian fruit fly</name>
    <name type="synonym">Idiomyia grimshawi</name>
    <dbReference type="NCBI Taxonomy" id="7222"/>
    <lineage>
        <taxon>Eukaryota</taxon>
        <taxon>Metazoa</taxon>
        <taxon>Ecdysozoa</taxon>
        <taxon>Arthropoda</taxon>
        <taxon>Hexapoda</taxon>
        <taxon>Insecta</taxon>
        <taxon>Pterygota</taxon>
        <taxon>Neoptera</taxon>
        <taxon>Endopterygota</taxon>
        <taxon>Diptera</taxon>
        <taxon>Brachycera</taxon>
        <taxon>Muscomorpha</taxon>
        <taxon>Ephydroidea</taxon>
        <taxon>Drosophilidae</taxon>
        <taxon>Drosophila</taxon>
        <taxon>Hawaiian Drosophila</taxon>
    </lineage>
</organism>
<dbReference type="SUPFAM" id="SSF52029">
    <property type="entry name" value="GroEL apical domain-like"/>
    <property type="match status" value="1"/>
</dbReference>
<sequence length="75" mass="8515">MNSVERDGVITVKAPAFGDNRKSTLIDMSIVPVGVVFDSKLELKAERLQEQPEDDLNCEQHSVKTFTCLYARHHR</sequence>
<reference evidence="1 2" key="1">
    <citation type="journal article" date="2007" name="Nature">
        <title>Evolution of genes and genomes on the Drosophila phylogeny.</title>
        <authorList>
            <consortium name="Drosophila 12 Genomes Consortium"/>
            <person name="Clark A.G."/>
            <person name="Eisen M.B."/>
            <person name="Smith D.R."/>
            <person name="Bergman C.M."/>
            <person name="Oliver B."/>
            <person name="Markow T.A."/>
            <person name="Kaufman T.C."/>
            <person name="Kellis M."/>
            <person name="Gelbart W."/>
            <person name="Iyer V.N."/>
            <person name="Pollard D.A."/>
            <person name="Sackton T.B."/>
            <person name="Larracuente A.M."/>
            <person name="Singh N.D."/>
            <person name="Abad J.P."/>
            <person name="Abt D.N."/>
            <person name="Adryan B."/>
            <person name="Aguade M."/>
            <person name="Akashi H."/>
            <person name="Anderson W.W."/>
            <person name="Aquadro C.F."/>
            <person name="Ardell D.H."/>
            <person name="Arguello R."/>
            <person name="Artieri C.G."/>
            <person name="Barbash D.A."/>
            <person name="Barker D."/>
            <person name="Barsanti P."/>
            <person name="Batterham P."/>
            <person name="Batzoglou S."/>
            <person name="Begun D."/>
            <person name="Bhutkar A."/>
            <person name="Blanco E."/>
            <person name="Bosak S.A."/>
            <person name="Bradley R.K."/>
            <person name="Brand A.D."/>
            <person name="Brent M.R."/>
            <person name="Brooks A.N."/>
            <person name="Brown R.H."/>
            <person name="Butlin R.K."/>
            <person name="Caggese C."/>
            <person name="Calvi B.R."/>
            <person name="Bernardo de Carvalho A."/>
            <person name="Caspi A."/>
            <person name="Castrezana S."/>
            <person name="Celniker S.E."/>
            <person name="Chang J.L."/>
            <person name="Chapple C."/>
            <person name="Chatterji S."/>
            <person name="Chinwalla A."/>
            <person name="Civetta A."/>
            <person name="Clifton S.W."/>
            <person name="Comeron J.M."/>
            <person name="Costello J.C."/>
            <person name="Coyne J.A."/>
            <person name="Daub J."/>
            <person name="David R.G."/>
            <person name="Delcher A.L."/>
            <person name="Delehaunty K."/>
            <person name="Do C.B."/>
            <person name="Ebling H."/>
            <person name="Edwards K."/>
            <person name="Eickbush T."/>
            <person name="Evans J.D."/>
            <person name="Filipski A."/>
            <person name="Findeiss S."/>
            <person name="Freyhult E."/>
            <person name="Fulton L."/>
            <person name="Fulton R."/>
            <person name="Garcia A.C."/>
            <person name="Gardiner A."/>
            <person name="Garfield D.A."/>
            <person name="Garvin B.E."/>
            <person name="Gibson G."/>
            <person name="Gilbert D."/>
            <person name="Gnerre S."/>
            <person name="Godfrey J."/>
            <person name="Good R."/>
            <person name="Gotea V."/>
            <person name="Gravely B."/>
            <person name="Greenberg A.J."/>
            <person name="Griffiths-Jones S."/>
            <person name="Gross S."/>
            <person name="Guigo R."/>
            <person name="Gustafson E.A."/>
            <person name="Haerty W."/>
            <person name="Hahn M.W."/>
            <person name="Halligan D.L."/>
            <person name="Halpern A.L."/>
            <person name="Halter G.M."/>
            <person name="Han M.V."/>
            <person name="Heger A."/>
            <person name="Hillier L."/>
            <person name="Hinrichs A.S."/>
            <person name="Holmes I."/>
            <person name="Hoskins R.A."/>
            <person name="Hubisz M.J."/>
            <person name="Hultmark D."/>
            <person name="Huntley M.A."/>
            <person name="Jaffe D.B."/>
            <person name="Jagadeeshan S."/>
            <person name="Jeck W.R."/>
            <person name="Johnson J."/>
            <person name="Jones C.D."/>
            <person name="Jordan W.C."/>
            <person name="Karpen G.H."/>
            <person name="Kataoka E."/>
            <person name="Keightley P.D."/>
            <person name="Kheradpour P."/>
            <person name="Kirkness E.F."/>
            <person name="Koerich L.B."/>
            <person name="Kristiansen K."/>
            <person name="Kudrna D."/>
            <person name="Kulathinal R.J."/>
            <person name="Kumar S."/>
            <person name="Kwok R."/>
            <person name="Lander E."/>
            <person name="Langley C.H."/>
            <person name="Lapoint R."/>
            <person name="Lazzaro B.P."/>
            <person name="Lee S.J."/>
            <person name="Levesque L."/>
            <person name="Li R."/>
            <person name="Lin C.F."/>
            <person name="Lin M.F."/>
            <person name="Lindblad-Toh K."/>
            <person name="Llopart A."/>
            <person name="Long M."/>
            <person name="Low L."/>
            <person name="Lozovsky E."/>
            <person name="Lu J."/>
            <person name="Luo M."/>
            <person name="Machado C.A."/>
            <person name="Makalowski W."/>
            <person name="Marzo M."/>
            <person name="Matsuda M."/>
            <person name="Matzkin L."/>
            <person name="McAllister B."/>
            <person name="McBride C.S."/>
            <person name="McKernan B."/>
            <person name="McKernan K."/>
            <person name="Mendez-Lago M."/>
            <person name="Minx P."/>
            <person name="Mollenhauer M.U."/>
            <person name="Montooth K."/>
            <person name="Mount S.M."/>
            <person name="Mu X."/>
            <person name="Myers E."/>
            <person name="Negre B."/>
            <person name="Newfeld S."/>
            <person name="Nielsen R."/>
            <person name="Noor M.A."/>
            <person name="O'Grady P."/>
            <person name="Pachter L."/>
            <person name="Papaceit M."/>
            <person name="Parisi M.J."/>
            <person name="Parisi M."/>
            <person name="Parts L."/>
            <person name="Pedersen J.S."/>
            <person name="Pesole G."/>
            <person name="Phillippy A.M."/>
            <person name="Ponting C.P."/>
            <person name="Pop M."/>
            <person name="Porcelli D."/>
            <person name="Powell J.R."/>
            <person name="Prohaska S."/>
            <person name="Pruitt K."/>
            <person name="Puig M."/>
            <person name="Quesneville H."/>
            <person name="Ram K.R."/>
            <person name="Rand D."/>
            <person name="Rasmussen M.D."/>
            <person name="Reed L.K."/>
            <person name="Reenan R."/>
            <person name="Reily A."/>
            <person name="Remington K.A."/>
            <person name="Rieger T.T."/>
            <person name="Ritchie M.G."/>
            <person name="Robin C."/>
            <person name="Rogers Y.H."/>
            <person name="Rohde C."/>
            <person name="Rozas J."/>
            <person name="Rubenfield M.J."/>
            <person name="Ruiz A."/>
            <person name="Russo S."/>
            <person name="Salzberg S.L."/>
            <person name="Sanchez-Gracia A."/>
            <person name="Saranga D.J."/>
            <person name="Sato H."/>
            <person name="Schaeffer S.W."/>
            <person name="Schatz M.C."/>
            <person name="Schlenke T."/>
            <person name="Schwartz R."/>
            <person name="Segarra C."/>
            <person name="Singh R.S."/>
            <person name="Sirot L."/>
            <person name="Sirota M."/>
            <person name="Sisneros N.B."/>
            <person name="Smith C.D."/>
            <person name="Smith T.F."/>
            <person name="Spieth J."/>
            <person name="Stage D.E."/>
            <person name="Stark A."/>
            <person name="Stephan W."/>
            <person name="Strausberg R.L."/>
            <person name="Strempel S."/>
            <person name="Sturgill D."/>
            <person name="Sutton G."/>
            <person name="Sutton G.G."/>
            <person name="Tao W."/>
            <person name="Teichmann S."/>
            <person name="Tobari Y.N."/>
            <person name="Tomimura Y."/>
            <person name="Tsolas J.M."/>
            <person name="Valente V.L."/>
            <person name="Venter E."/>
            <person name="Venter J.C."/>
            <person name="Vicario S."/>
            <person name="Vieira F.G."/>
            <person name="Vilella A.J."/>
            <person name="Villasante A."/>
            <person name="Walenz B."/>
            <person name="Wang J."/>
            <person name="Wasserman M."/>
            <person name="Watts T."/>
            <person name="Wilson D."/>
            <person name="Wilson R.K."/>
            <person name="Wing R.A."/>
            <person name="Wolfner M.F."/>
            <person name="Wong A."/>
            <person name="Wong G.K."/>
            <person name="Wu C.I."/>
            <person name="Wu G."/>
            <person name="Yamamoto D."/>
            <person name="Yang H.P."/>
            <person name="Yang S.P."/>
            <person name="Yorke J.A."/>
            <person name="Yoshida K."/>
            <person name="Zdobnov E."/>
            <person name="Zhang P."/>
            <person name="Zhang Y."/>
            <person name="Zimin A.V."/>
            <person name="Baldwin J."/>
            <person name="Abdouelleil A."/>
            <person name="Abdulkadir J."/>
            <person name="Abebe A."/>
            <person name="Abera B."/>
            <person name="Abreu J."/>
            <person name="Acer S.C."/>
            <person name="Aftuck L."/>
            <person name="Alexander A."/>
            <person name="An P."/>
            <person name="Anderson E."/>
            <person name="Anderson S."/>
            <person name="Arachi H."/>
            <person name="Azer M."/>
            <person name="Bachantsang P."/>
            <person name="Barry A."/>
            <person name="Bayul T."/>
            <person name="Berlin A."/>
            <person name="Bessette D."/>
            <person name="Bloom T."/>
            <person name="Blye J."/>
            <person name="Boguslavskiy L."/>
            <person name="Bonnet C."/>
            <person name="Boukhgalter B."/>
            <person name="Bourzgui I."/>
            <person name="Brown A."/>
            <person name="Cahill P."/>
            <person name="Channer S."/>
            <person name="Cheshatsang Y."/>
            <person name="Chuda L."/>
            <person name="Citroen M."/>
            <person name="Collymore A."/>
            <person name="Cooke P."/>
            <person name="Costello M."/>
            <person name="D'Aco K."/>
            <person name="Daza R."/>
            <person name="De Haan G."/>
            <person name="DeGray S."/>
            <person name="DeMaso C."/>
            <person name="Dhargay N."/>
            <person name="Dooley K."/>
            <person name="Dooley E."/>
            <person name="Doricent M."/>
            <person name="Dorje P."/>
            <person name="Dorjee K."/>
            <person name="Dupes A."/>
            <person name="Elong R."/>
            <person name="Falk J."/>
            <person name="Farina A."/>
            <person name="Faro S."/>
            <person name="Ferguson D."/>
            <person name="Fisher S."/>
            <person name="Foley C.D."/>
            <person name="Franke A."/>
            <person name="Friedrich D."/>
            <person name="Gadbois L."/>
            <person name="Gearin G."/>
            <person name="Gearin C.R."/>
            <person name="Giannoukos G."/>
            <person name="Goode T."/>
            <person name="Graham J."/>
            <person name="Grandbois E."/>
            <person name="Grewal S."/>
            <person name="Gyaltsen K."/>
            <person name="Hafez N."/>
            <person name="Hagos B."/>
            <person name="Hall J."/>
            <person name="Henson C."/>
            <person name="Hollinger A."/>
            <person name="Honan T."/>
            <person name="Huard M.D."/>
            <person name="Hughes L."/>
            <person name="Hurhula B."/>
            <person name="Husby M.E."/>
            <person name="Kamat A."/>
            <person name="Kanga B."/>
            <person name="Kashin S."/>
            <person name="Khazanovich D."/>
            <person name="Kisner P."/>
            <person name="Lance K."/>
            <person name="Lara M."/>
            <person name="Lee W."/>
            <person name="Lennon N."/>
            <person name="Letendre F."/>
            <person name="LeVine R."/>
            <person name="Lipovsky A."/>
            <person name="Liu X."/>
            <person name="Liu J."/>
            <person name="Liu S."/>
            <person name="Lokyitsang T."/>
            <person name="Lokyitsang Y."/>
            <person name="Lubonja R."/>
            <person name="Lui A."/>
            <person name="MacDonald P."/>
            <person name="Magnisalis V."/>
            <person name="Maru K."/>
            <person name="Matthews C."/>
            <person name="McCusker W."/>
            <person name="McDonough S."/>
            <person name="Mehta T."/>
            <person name="Meldrim J."/>
            <person name="Meneus L."/>
            <person name="Mihai O."/>
            <person name="Mihalev A."/>
            <person name="Mihova T."/>
            <person name="Mittelman R."/>
            <person name="Mlenga V."/>
            <person name="Montmayeur A."/>
            <person name="Mulrain L."/>
            <person name="Navidi A."/>
            <person name="Naylor J."/>
            <person name="Negash T."/>
            <person name="Nguyen T."/>
            <person name="Nguyen N."/>
            <person name="Nicol R."/>
            <person name="Norbu C."/>
            <person name="Norbu N."/>
            <person name="Novod N."/>
            <person name="O'Neill B."/>
            <person name="Osman S."/>
            <person name="Markiewicz E."/>
            <person name="Oyono O.L."/>
            <person name="Patti C."/>
            <person name="Phunkhang P."/>
            <person name="Pierre F."/>
            <person name="Priest M."/>
            <person name="Raghuraman S."/>
            <person name="Rege F."/>
            <person name="Reyes R."/>
            <person name="Rise C."/>
            <person name="Rogov P."/>
            <person name="Ross K."/>
            <person name="Ryan E."/>
            <person name="Settipalli S."/>
            <person name="Shea T."/>
            <person name="Sherpa N."/>
            <person name="Shi L."/>
            <person name="Shih D."/>
            <person name="Sparrow T."/>
            <person name="Spaulding J."/>
            <person name="Stalker J."/>
            <person name="Stange-Thomann N."/>
            <person name="Stavropoulos S."/>
            <person name="Stone C."/>
            <person name="Strader C."/>
            <person name="Tesfaye S."/>
            <person name="Thomson T."/>
            <person name="Thoulutsang Y."/>
            <person name="Thoulutsang D."/>
            <person name="Topham K."/>
            <person name="Topping I."/>
            <person name="Tsamla T."/>
            <person name="Vassiliev H."/>
            <person name="Vo A."/>
            <person name="Wangchuk T."/>
            <person name="Wangdi T."/>
            <person name="Weiand M."/>
            <person name="Wilkinson J."/>
            <person name="Wilson A."/>
            <person name="Yadav S."/>
            <person name="Young G."/>
            <person name="Yu Q."/>
            <person name="Zembek L."/>
            <person name="Zhong D."/>
            <person name="Zimmer A."/>
            <person name="Zwirko Z."/>
            <person name="Jaffe D.B."/>
            <person name="Alvarez P."/>
            <person name="Brockman W."/>
            <person name="Butler J."/>
            <person name="Chin C."/>
            <person name="Gnerre S."/>
            <person name="Grabherr M."/>
            <person name="Kleber M."/>
            <person name="Mauceli E."/>
            <person name="MacCallum I."/>
        </authorList>
    </citation>
    <scope>NUCLEOTIDE SEQUENCE [LARGE SCALE GENOMIC DNA]</scope>
    <source>
        <strain evidence="2">Tucson 15287-2541.00</strain>
    </source>
</reference>
<dbReference type="PhylomeDB" id="B4K0A5"/>
<name>B4K0A5_DROGR</name>
<dbReference type="EMBL" id="CH916404">
    <property type="protein sequence ID" value="EDV94252.1"/>
    <property type="molecule type" value="Genomic_DNA"/>
</dbReference>
<dbReference type="AlphaFoldDB" id="B4K0A5"/>
<dbReference type="InterPro" id="IPR027409">
    <property type="entry name" value="GroEL-like_apical_dom_sf"/>
</dbReference>
<keyword evidence="2" id="KW-1185">Reference proteome</keyword>
<dbReference type="HOGENOM" id="CLU_2673676_0_0_1"/>
<dbReference type="Gene3D" id="3.50.7.10">
    <property type="entry name" value="GroEL"/>
    <property type="match status" value="1"/>
</dbReference>